<evidence type="ECO:0000313" key="2">
    <source>
        <dbReference type="Proteomes" id="UP001207742"/>
    </source>
</evidence>
<dbReference type="Proteomes" id="UP001207742">
    <property type="component" value="Unassembled WGS sequence"/>
</dbReference>
<organism evidence="1 2">
    <name type="scientific">Chitinophaga nivalis</name>
    <dbReference type="NCBI Taxonomy" id="2991709"/>
    <lineage>
        <taxon>Bacteria</taxon>
        <taxon>Pseudomonadati</taxon>
        <taxon>Bacteroidota</taxon>
        <taxon>Chitinophagia</taxon>
        <taxon>Chitinophagales</taxon>
        <taxon>Chitinophagaceae</taxon>
        <taxon>Chitinophaga</taxon>
    </lineage>
</organism>
<dbReference type="EMBL" id="JAPDNS010000001">
    <property type="protein sequence ID" value="MCW3482928.1"/>
    <property type="molecule type" value="Genomic_DNA"/>
</dbReference>
<gene>
    <name evidence="1" type="ORF">OL497_03425</name>
</gene>
<name>A0ABT3IG40_9BACT</name>
<evidence type="ECO:0000313" key="1">
    <source>
        <dbReference type="EMBL" id="MCW3482928.1"/>
    </source>
</evidence>
<protein>
    <submittedName>
        <fullName evidence="1">Uncharacterized protein</fullName>
    </submittedName>
</protein>
<dbReference type="RefSeq" id="WP_264727758.1">
    <property type="nucleotide sequence ID" value="NZ_JAPDNR010000001.1"/>
</dbReference>
<keyword evidence="2" id="KW-1185">Reference proteome</keyword>
<comment type="caution">
    <text evidence="1">The sequence shown here is derived from an EMBL/GenBank/DDBJ whole genome shotgun (WGS) entry which is preliminary data.</text>
</comment>
<reference evidence="1 2" key="1">
    <citation type="submission" date="2022-10" db="EMBL/GenBank/DDBJ databases">
        <title>Chitinophaga nivalis PC15 sp. nov., isolated from Pyeongchang county, South Korea.</title>
        <authorList>
            <person name="Trinh H.N."/>
        </authorList>
    </citation>
    <scope>NUCLEOTIDE SEQUENCE [LARGE SCALE GENOMIC DNA]</scope>
    <source>
        <strain evidence="1 2">PC14</strain>
    </source>
</reference>
<sequence length="75" mass="8330">MSPKNLRLLPLVCLLLLELSVCLLTKHYRPATAPTAAVEKPCTSRCHPADQLSKDFTALEALAFIHTIFNKANLR</sequence>
<accession>A0ABT3IG40</accession>
<proteinExistence type="predicted"/>